<dbReference type="Pfam" id="PF01833">
    <property type="entry name" value="TIG"/>
    <property type="match status" value="1"/>
</dbReference>
<reference evidence="4 5" key="1">
    <citation type="submission" date="2010-05" db="EMBL/GenBank/DDBJ databases">
        <title>The Genome Sequence of Thecamonas trahens ATCC 50062.</title>
        <authorList>
            <consortium name="The Broad Institute Genome Sequencing Platform"/>
            <person name="Russ C."/>
            <person name="Cuomo C."/>
            <person name="Shea T."/>
            <person name="Young S.K."/>
            <person name="Zeng Q."/>
            <person name="Koehrsen M."/>
            <person name="Haas B."/>
            <person name="Borodovsky M."/>
            <person name="Guigo R."/>
            <person name="Alvarado L."/>
            <person name="Berlin A."/>
            <person name="Bochicchio J."/>
            <person name="Borenstein D."/>
            <person name="Chapman S."/>
            <person name="Chen Z."/>
            <person name="Freedman E."/>
            <person name="Gellesch M."/>
            <person name="Goldberg J."/>
            <person name="Griggs A."/>
            <person name="Gujja S."/>
            <person name="Heilman E."/>
            <person name="Heiman D."/>
            <person name="Hepburn T."/>
            <person name="Howarth C."/>
            <person name="Jen D."/>
            <person name="Larson L."/>
            <person name="Mehta T."/>
            <person name="Park D."/>
            <person name="Pearson M."/>
            <person name="Roberts A."/>
            <person name="Saif S."/>
            <person name="Shenoy N."/>
            <person name="Sisk P."/>
            <person name="Stolte C."/>
            <person name="Sykes S."/>
            <person name="Thomson T."/>
            <person name="Walk T."/>
            <person name="White J."/>
            <person name="Yandava C."/>
            <person name="Burger G."/>
            <person name="Gray M.W."/>
            <person name="Holland P.W.H."/>
            <person name="King N."/>
            <person name="Lang F.B.F."/>
            <person name="Roger A.J."/>
            <person name="Ruiz-Trillo I."/>
            <person name="Lander E."/>
            <person name="Nusbaum C."/>
        </authorList>
    </citation>
    <scope>NUCLEOTIDE SEQUENCE [LARGE SCALE GENOMIC DNA]</scope>
    <source>
        <strain evidence="4 5">ATCC 50062</strain>
    </source>
</reference>
<protein>
    <recommendedName>
        <fullName evidence="3">IPT/TIG domain-containing protein</fullName>
    </recommendedName>
</protein>
<organism evidence="4 5">
    <name type="scientific">Thecamonas trahens ATCC 50062</name>
    <dbReference type="NCBI Taxonomy" id="461836"/>
    <lineage>
        <taxon>Eukaryota</taxon>
        <taxon>Apusozoa</taxon>
        <taxon>Apusomonadida</taxon>
        <taxon>Apusomonadidae</taxon>
        <taxon>Thecamonas</taxon>
    </lineage>
</organism>
<feature type="domain" description="IPT/TIG" evidence="3">
    <location>
        <begin position="60"/>
        <end position="155"/>
    </location>
</feature>
<dbReference type="SMART" id="SM00429">
    <property type="entry name" value="IPT"/>
    <property type="match status" value="1"/>
</dbReference>
<sequence length="801" mass="84140">MVCDKTYVSSSLVTCLTTSFTPADYSAAQAGSLEVNVRTTSSGADGTMAAPLALALVTRTPTVSQINGAVSATGSILGGESVTLTGTDLGFGQSDVLGVWLAHQACASAAWVSSTEVVCVTPAVPDAVRGPAVVQTASSGGVNSTSPSVVEFFFRREAQSLEESISFAVGAASSLALAFYWLIALVAAVAAFSLYKRSKNKKKALEWSRFRQVSFLEKLFTDHSVLGIAYYDESHPFTRFSRIITLVLEVLVNFLSVFLVTVVAPAVYEDSEASRQLRRETNTSGDWLLSLAMGTTLSILVGKPLLQHVLETSSSNIASGSRWSHRAIAQVAASFIDLVLLAINIILCIDPGLLLTSHLTVAIDTSNLLVRFVANMLLSWVITEPLLVLLKMKVWLDTVIRTNKYTVSEPDAKASNVVKMTAFFTDRADSDESDGHGVVSVPLATAAVAADGSSSALNDRERSSKLGSLSSSSSLAGSGSGSSRRPMQPPGAASPASRAMSRSHHKQRMSSSLSSEVVVIADDATIGGSAAPTPTRTRSKRTRRSRSSDNRGGDRSTSRKAAGGLLDALPEVGTRPLQRSRSGSKAEGLRTAALNDSPLLAVQDSTPISIDAVDIADAQAVRSPVSRTKAAMARTNSLPYNSSSRTRAGRLGGAPSRRASDRDIGRRRRTTSGNQDGTAVAAARSPLTRTNSRQTDAMRSPPRLSNVDDMSTTAASQTQSPSRRGSSLSSSVPVGATSSVSPARTGSSRALRGSPSRRATAIPGSASKPAMSVSRRDSLRPSASQRRGSSPLLQSPAETQT</sequence>
<evidence type="ECO:0000256" key="1">
    <source>
        <dbReference type="SAM" id="MobiDB-lite"/>
    </source>
</evidence>
<feature type="region of interest" description="Disordered" evidence="1">
    <location>
        <begin position="452"/>
        <end position="590"/>
    </location>
</feature>
<evidence type="ECO:0000313" key="5">
    <source>
        <dbReference type="Proteomes" id="UP000054408"/>
    </source>
</evidence>
<dbReference type="SUPFAM" id="SSF81296">
    <property type="entry name" value="E set domains"/>
    <property type="match status" value="1"/>
</dbReference>
<dbReference type="CDD" id="cd00102">
    <property type="entry name" value="IPT"/>
    <property type="match status" value="1"/>
</dbReference>
<dbReference type="GeneID" id="25559962"/>
<feature type="transmembrane region" description="Helical" evidence="2">
    <location>
        <begin position="369"/>
        <end position="390"/>
    </location>
</feature>
<feature type="transmembrane region" description="Helical" evidence="2">
    <location>
        <begin position="165"/>
        <end position="195"/>
    </location>
</feature>
<dbReference type="RefSeq" id="XP_013763004.1">
    <property type="nucleotide sequence ID" value="XM_013907550.1"/>
</dbReference>
<feature type="compositionally biased region" description="Polar residues" evidence="1">
    <location>
        <begin position="687"/>
        <end position="697"/>
    </location>
</feature>
<dbReference type="InterPro" id="IPR002909">
    <property type="entry name" value="IPT_dom"/>
</dbReference>
<feature type="transmembrane region" description="Helical" evidence="2">
    <location>
        <begin position="243"/>
        <end position="267"/>
    </location>
</feature>
<evidence type="ECO:0000313" key="4">
    <source>
        <dbReference type="EMBL" id="KNC46024.1"/>
    </source>
</evidence>
<evidence type="ECO:0000256" key="2">
    <source>
        <dbReference type="SAM" id="Phobius"/>
    </source>
</evidence>
<proteinExistence type="predicted"/>
<name>A0A0L0D0W9_THETB</name>
<feature type="compositionally biased region" description="Basic and acidic residues" evidence="1">
    <location>
        <begin position="546"/>
        <end position="557"/>
    </location>
</feature>
<feature type="transmembrane region" description="Helical" evidence="2">
    <location>
        <begin position="287"/>
        <end position="306"/>
    </location>
</feature>
<keyword evidence="2" id="KW-0472">Membrane</keyword>
<feature type="transmembrane region" description="Helical" evidence="2">
    <location>
        <begin position="327"/>
        <end position="349"/>
    </location>
</feature>
<feature type="region of interest" description="Disordered" evidence="1">
    <location>
        <begin position="624"/>
        <end position="801"/>
    </location>
</feature>
<dbReference type="Gene3D" id="2.60.40.10">
    <property type="entry name" value="Immunoglobulins"/>
    <property type="match status" value="1"/>
</dbReference>
<evidence type="ECO:0000259" key="3">
    <source>
        <dbReference type="SMART" id="SM00429"/>
    </source>
</evidence>
<gene>
    <name evidence="4" type="ORF">AMSG_00142</name>
</gene>
<keyword evidence="2" id="KW-1133">Transmembrane helix</keyword>
<keyword evidence="5" id="KW-1185">Reference proteome</keyword>
<keyword evidence="2" id="KW-0812">Transmembrane</keyword>
<feature type="compositionally biased region" description="Low complexity" evidence="1">
    <location>
        <begin position="490"/>
        <end position="500"/>
    </location>
</feature>
<dbReference type="InterPro" id="IPR014756">
    <property type="entry name" value="Ig_E-set"/>
</dbReference>
<feature type="compositionally biased region" description="Low complexity" evidence="1">
    <location>
        <begin position="465"/>
        <end position="483"/>
    </location>
</feature>
<dbReference type="InterPro" id="IPR013783">
    <property type="entry name" value="Ig-like_fold"/>
</dbReference>
<dbReference type="Proteomes" id="UP000054408">
    <property type="component" value="Unassembled WGS sequence"/>
</dbReference>
<feature type="compositionally biased region" description="Polar residues" evidence="1">
    <location>
        <begin position="781"/>
        <end position="801"/>
    </location>
</feature>
<feature type="compositionally biased region" description="Low complexity" evidence="1">
    <location>
        <begin position="711"/>
        <end position="743"/>
    </location>
</feature>
<dbReference type="EMBL" id="GL349433">
    <property type="protein sequence ID" value="KNC46024.1"/>
    <property type="molecule type" value="Genomic_DNA"/>
</dbReference>
<accession>A0A0L0D0W9</accession>
<feature type="compositionally biased region" description="Polar residues" evidence="1">
    <location>
        <begin position="634"/>
        <end position="646"/>
    </location>
</feature>
<dbReference type="AlphaFoldDB" id="A0A0L0D0W9"/>